<keyword evidence="3" id="KW-1185">Reference proteome</keyword>
<name>A0ABW4VP12_9BACT</name>
<dbReference type="EMBL" id="JBHUHR010000021">
    <property type="protein sequence ID" value="MFD2034515.1"/>
    <property type="molecule type" value="Genomic_DNA"/>
</dbReference>
<comment type="caution">
    <text evidence="2">The sequence shown here is derived from an EMBL/GenBank/DDBJ whole genome shotgun (WGS) entry which is preliminary data.</text>
</comment>
<proteinExistence type="predicted"/>
<feature type="domain" description="DUF5675" evidence="1">
    <location>
        <begin position="12"/>
        <end position="130"/>
    </location>
</feature>
<protein>
    <submittedName>
        <fullName evidence="2">DUF5675 family protein</fullName>
    </submittedName>
</protein>
<evidence type="ECO:0000313" key="3">
    <source>
        <dbReference type="Proteomes" id="UP001597361"/>
    </source>
</evidence>
<sequence>MVDGANTINSFRFWESGLSTISAFSVPADDLTGFFLERPGPNSSVAGSRLRIPEGQYSLTNHWRERYGGKYSLQNADLSGNRGGILMHRGNYPSNTDGCLLPGCAWKPNYVGGKAPYNSGYKLNELHHFIDNAGYKYVRFNIFNTIGR</sequence>
<dbReference type="RefSeq" id="WP_376884751.1">
    <property type="nucleotide sequence ID" value="NZ_JBHUHR010000021.1"/>
</dbReference>
<gene>
    <name evidence="2" type="ORF">ACFSKL_06930</name>
</gene>
<accession>A0ABW4VP12</accession>
<reference evidence="3" key="1">
    <citation type="journal article" date="2019" name="Int. J. Syst. Evol. Microbiol.">
        <title>The Global Catalogue of Microorganisms (GCM) 10K type strain sequencing project: providing services to taxonomists for standard genome sequencing and annotation.</title>
        <authorList>
            <consortium name="The Broad Institute Genomics Platform"/>
            <consortium name="The Broad Institute Genome Sequencing Center for Infectious Disease"/>
            <person name="Wu L."/>
            <person name="Ma J."/>
        </authorList>
    </citation>
    <scope>NUCLEOTIDE SEQUENCE [LARGE SCALE GENOMIC DNA]</scope>
    <source>
        <strain evidence="3">CGMCC 1.15180</strain>
    </source>
</reference>
<organism evidence="2 3">
    <name type="scientific">Belliella marina</name>
    <dbReference type="NCBI Taxonomy" id="1644146"/>
    <lineage>
        <taxon>Bacteria</taxon>
        <taxon>Pseudomonadati</taxon>
        <taxon>Bacteroidota</taxon>
        <taxon>Cytophagia</taxon>
        <taxon>Cytophagales</taxon>
        <taxon>Cyclobacteriaceae</taxon>
        <taxon>Belliella</taxon>
    </lineage>
</organism>
<dbReference type="Proteomes" id="UP001597361">
    <property type="component" value="Unassembled WGS sequence"/>
</dbReference>
<evidence type="ECO:0000313" key="2">
    <source>
        <dbReference type="EMBL" id="MFD2034515.1"/>
    </source>
</evidence>
<dbReference type="InterPro" id="IPR043732">
    <property type="entry name" value="DUF5675"/>
</dbReference>
<evidence type="ECO:0000259" key="1">
    <source>
        <dbReference type="Pfam" id="PF18925"/>
    </source>
</evidence>
<dbReference type="Pfam" id="PF18925">
    <property type="entry name" value="DUF5675"/>
    <property type="match status" value="1"/>
</dbReference>